<dbReference type="Proteomes" id="UP000663193">
    <property type="component" value="Chromosome 13"/>
</dbReference>
<reference evidence="2" key="1">
    <citation type="journal article" date="2021" name="BMC Genomics">
        <title>Chromosome-level genome assembly and manually-curated proteome of model necrotroph Parastagonospora nodorum Sn15 reveals a genome-wide trove of candidate effector homologs, and redundancy of virulence-related functions within an accessory chromosome.</title>
        <authorList>
            <person name="Bertazzoni S."/>
            <person name="Jones D.A.B."/>
            <person name="Phan H.T."/>
            <person name="Tan K.-C."/>
            <person name="Hane J.K."/>
        </authorList>
    </citation>
    <scope>NUCLEOTIDE SEQUENCE [LARGE SCALE GENOMIC DNA]</scope>
    <source>
        <strain evidence="2">SN15 / ATCC MYA-4574 / FGSC 10173)</strain>
    </source>
</reference>
<keyword evidence="2" id="KW-1185">Reference proteome</keyword>
<gene>
    <name evidence="1" type="ORF">JI435_417610</name>
</gene>
<evidence type="ECO:0000313" key="1">
    <source>
        <dbReference type="EMBL" id="QRD02165.1"/>
    </source>
</evidence>
<organism evidence="1 2">
    <name type="scientific">Phaeosphaeria nodorum (strain SN15 / ATCC MYA-4574 / FGSC 10173)</name>
    <name type="common">Glume blotch fungus</name>
    <name type="synonym">Parastagonospora nodorum</name>
    <dbReference type="NCBI Taxonomy" id="321614"/>
    <lineage>
        <taxon>Eukaryota</taxon>
        <taxon>Fungi</taxon>
        <taxon>Dikarya</taxon>
        <taxon>Ascomycota</taxon>
        <taxon>Pezizomycotina</taxon>
        <taxon>Dothideomycetes</taxon>
        <taxon>Pleosporomycetidae</taxon>
        <taxon>Pleosporales</taxon>
        <taxon>Pleosporineae</taxon>
        <taxon>Phaeosphaeriaceae</taxon>
        <taxon>Parastagonospora</taxon>
    </lineage>
</organism>
<name>A0A7U2I547_PHANO</name>
<dbReference type="VEuPathDB" id="FungiDB:JI435_417610"/>
<protein>
    <submittedName>
        <fullName evidence="1">Uncharacterized protein</fullName>
    </submittedName>
</protein>
<sequence length="69" mass="7390">TCIQVLIDICCIPLLSCQVHLRPHYGSDTEDSIGPKPLTSAQFQQFGLNALPALLLLSKGVVAAIVDRS</sequence>
<proteinExistence type="predicted"/>
<dbReference type="AlphaFoldDB" id="A0A7U2I547"/>
<dbReference type="EMBL" id="CP069035">
    <property type="protein sequence ID" value="QRD02165.1"/>
    <property type="molecule type" value="Genomic_DNA"/>
</dbReference>
<accession>A0A7U2I547</accession>
<feature type="non-terminal residue" evidence="1">
    <location>
        <position position="1"/>
    </location>
</feature>
<evidence type="ECO:0000313" key="2">
    <source>
        <dbReference type="Proteomes" id="UP000663193"/>
    </source>
</evidence>